<sequence length="514" mass="59707">MTWVSLELARLVADNIRCHSSDKKGKPSHVARQWWRSNIHLYMETEKTETPASHFQKASPPIAQPPPTTRPKETTIPFDMNAWPAYVDEDETITKEQIWRTNRWFPSKKLDKSLKELFDSYVDRHQKSQKTVQGALEASYITFNPLNRVGWGNRLTVIINGLVLSLLTNRVFYWGPDSIAKDFFDSPVDFSWTKQAAYLNTLVKKKVNGKDMIGRFDAAPFQMDGPRILKDQKYVNLADPVELIDLIKNPLNSSRHINYYGFDYIVPIFQRNPHYSTLFKKYFPTKEVFGQVFRYFFKPKPHIQQEVDRIIKSFDADLLLGLQMRTTKWPNIKSFPTEEFCQVPKALVSRWTYPTEKIKMFVATDKPNIVHPILKKCLHPYQMVFTPMENISVNGNPGSEKSGLVDLLILSRSAEIFVTVGSSYGYVASAMTNLKPWYVTYGQHYTPHNPPFWQQINSEPCTFSCYRMASSPDLRVRAIWKEDGLFRQFCACHPIPGKWNLNYTRNIQEANLFI</sequence>
<evidence type="ECO:0000313" key="7">
    <source>
        <dbReference type="EMBL" id="PRP76518.1"/>
    </source>
</evidence>
<dbReference type="Pfam" id="PF03254">
    <property type="entry name" value="XG_FTase"/>
    <property type="match status" value="1"/>
</dbReference>
<dbReference type="GO" id="GO:0071555">
    <property type="term" value="P:cell wall organization"/>
    <property type="evidence" value="ECO:0007669"/>
    <property type="project" value="UniProtKB-KW"/>
</dbReference>
<dbReference type="InParanoid" id="A0A2P6MXV0"/>
<name>A0A2P6MXV0_9EUKA</name>
<accession>A0A2P6MXV0</accession>
<evidence type="ECO:0000256" key="2">
    <source>
        <dbReference type="ARBA" id="ARBA00022676"/>
    </source>
</evidence>
<keyword evidence="4" id="KW-0325">Glycoprotein</keyword>
<keyword evidence="8" id="KW-1185">Reference proteome</keyword>
<dbReference type="EMBL" id="MDYQ01000319">
    <property type="protein sequence ID" value="PRP76518.1"/>
    <property type="molecule type" value="Genomic_DNA"/>
</dbReference>
<dbReference type="PANTHER" id="PTHR31889">
    <property type="entry name" value="FUCOSYLTRANSFERASE 2-RELATED"/>
    <property type="match status" value="1"/>
</dbReference>
<protein>
    <recommendedName>
        <fullName evidence="9">Fucosyltransferase</fullName>
    </recommendedName>
</protein>
<gene>
    <name evidence="7" type="ORF">PROFUN_15092</name>
</gene>
<evidence type="ECO:0000256" key="3">
    <source>
        <dbReference type="ARBA" id="ARBA00022679"/>
    </source>
</evidence>
<dbReference type="Gene3D" id="3.40.50.11350">
    <property type="match status" value="1"/>
</dbReference>
<dbReference type="PANTHER" id="PTHR31889:SF2">
    <property type="entry name" value="FUCOSYLTRANSFERASE 3"/>
    <property type="match status" value="1"/>
</dbReference>
<comment type="similarity">
    <text evidence="1">Belongs to the glycosyltransferase 37 family.</text>
</comment>
<dbReference type="GO" id="GO:0016020">
    <property type="term" value="C:membrane"/>
    <property type="evidence" value="ECO:0007669"/>
    <property type="project" value="InterPro"/>
</dbReference>
<evidence type="ECO:0000313" key="8">
    <source>
        <dbReference type="Proteomes" id="UP000241769"/>
    </source>
</evidence>
<dbReference type="GO" id="GO:0008107">
    <property type="term" value="F:galactoside 2-alpha-L-fucosyltransferase activity"/>
    <property type="evidence" value="ECO:0007669"/>
    <property type="project" value="InterPro"/>
</dbReference>
<feature type="region of interest" description="Disordered" evidence="6">
    <location>
        <begin position="49"/>
        <end position="70"/>
    </location>
</feature>
<evidence type="ECO:0000256" key="4">
    <source>
        <dbReference type="ARBA" id="ARBA00023180"/>
    </source>
</evidence>
<reference evidence="7 8" key="1">
    <citation type="journal article" date="2018" name="Genome Biol. Evol.">
        <title>Multiple Roots of Fruiting Body Formation in Amoebozoa.</title>
        <authorList>
            <person name="Hillmann F."/>
            <person name="Forbes G."/>
            <person name="Novohradska S."/>
            <person name="Ferling I."/>
            <person name="Riege K."/>
            <person name="Groth M."/>
            <person name="Westermann M."/>
            <person name="Marz M."/>
            <person name="Spaller T."/>
            <person name="Winckler T."/>
            <person name="Schaap P."/>
            <person name="Glockner G."/>
        </authorList>
    </citation>
    <scope>NUCLEOTIDE SEQUENCE [LARGE SCALE GENOMIC DNA]</scope>
    <source>
        <strain evidence="7 8">Jena</strain>
    </source>
</reference>
<dbReference type="Proteomes" id="UP000241769">
    <property type="component" value="Unassembled WGS sequence"/>
</dbReference>
<organism evidence="7 8">
    <name type="scientific">Planoprotostelium fungivorum</name>
    <dbReference type="NCBI Taxonomy" id="1890364"/>
    <lineage>
        <taxon>Eukaryota</taxon>
        <taxon>Amoebozoa</taxon>
        <taxon>Evosea</taxon>
        <taxon>Variosea</taxon>
        <taxon>Cavosteliida</taxon>
        <taxon>Cavosteliaceae</taxon>
        <taxon>Planoprotostelium</taxon>
    </lineage>
</organism>
<dbReference type="OrthoDB" id="2413580at2759"/>
<dbReference type="InterPro" id="IPR004938">
    <property type="entry name" value="XG_FTase"/>
</dbReference>
<dbReference type="AlphaFoldDB" id="A0A2P6MXV0"/>
<evidence type="ECO:0000256" key="1">
    <source>
        <dbReference type="ARBA" id="ARBA00010481"/>
    </source>
</evidence>
<keyword evidence="3" id="KW-0808">Transferase</keyword>
<comment type="caution">
    <text evidence="7">The sequence shown here is derived from an EMBL/GenBank/DDBJ whole genome shotgun (WGS) entry which is preliminary data.</text>
</comment>
<proteinExistence type="inferred from homology"/>
<keyword evidence="2" id="KW-0328">Glycosyltransferase</keyword>
<evidence type="ECO:0008006" key="9">
    <source>
        <dbReference type="Google" id="ProtNLM"/>
    </source>
</evidence>
<keyword evidence="5" id="KW-0961">Cell wall biogenesis/degradation</keyword>
<dbReference type="GO" id="GO:0042546">
    <property type="term" value="P:cell wall biogenesis"/>
    <property type="evidence" value="ECO:0007669"/>
    <property type="project" value="InterPro"/>
</dbReference>
<evidence type="ECO:0000256" key="6">
    <source>
        <dbReference type="SAM" id="MobiDB-lite"/>
    </source>
</evidence>
<evidence type="ECO:0000256" key="5">
    <source>
        <dbReference type="ARBA" id="ARBA00023316"/>
    </source>
</evidence>